<dbReference type="AlphaFoldDB" id="A0A1S9ZUC9"/>
<dbReference type="InterPro" id="IPR013520">
    <property type="entry name" value="Ribonucl_H"/>
</dbReference>
<dbReference type="Pfam" id="PF00929">
    <property type="entry name" value="RNase_T"/>
    <property type="match status" value="1"/>
</dbReference>
<sequence length="189" mass="21490">MQRRSHIDQIRQQINEYLANPANASKMLYLDTETTGLGDTDQAISIAIIDEDLTVIVDTRLMTTVDINPEAQKIHKISKGDLLEYPYFVDIEHDIKRLLDGRQVGIYNADFDTRILRQSASYGMTFNFKPFCVMKEAMMLLTKNDRWLKLVDACKLTGVTLDNAHDALADAIATAKVHAVLKEMDEHIF</sequence>
<evidence type="ECO:0000256" key="2">
    <source>
        <dbReference type="ARBA" id="ARBA00022801"/>
    </source>
</evidence>
<reference evidence="5 8" key="1">
    <citation type="submission" date="2017-02" db="EMBL/GenBank/DDBJ databases">
        <title>Draft genome sequence of Moraxella caviae CCUG 355 type strain.</title>
        <authorList>
            <person name="Engstrom-Jakobsson H."/>
            <person name="Salva-Serra F."/>
            <person name="Thorell K."/>
            <person name="Gonzales-Siles L."/>
            <person name="Karlsson R."/>
            <person name="Boulund F."/>
            <person name="Engstrand L."/>
            <person name="Moore E."/>
        </authorList>
    </citation>
    <scope>NUCLEOTIDE SEQUENCE [LARGE SCALE GENOMIC DNA]</scope>
    <source>
        <strain evidence="5 8">CCUG 355</strain>
    </source>
</reference>
<evidence type="ECO:0000313" key="7">
    <source>
        <dbReference type="EMBL" id="STZ13725.1"/>
    </source>
</evidence>
<dbReference type="GO" id="GO:0003678">
    <property type="term" value="F:DNA helicase activity"/>
    <property type="evidence" value="ECO:0007669"/>
    <property type="project" value="UniProtKB-EC"/>
</dbReference>
<evidence type="ECO:0000313" key="8">
    <source>
        <dbReference type="Proteomes" id="UP000190435"/>
    </source>
</evidence>
<evidence type="ECO:0000313" key="5">
    <source>
        <dbReference type="EMBL" id="OOR87050.1"/>
    </source>
</evidence>
<dbReference type="EC" id="3.6.4.12" evidence="6"/>
<gene>
    <name evidence="7" type="primary">dinG_2</name>
    <name evidence="6" type="synonym">dinG_1</name>
    <name evidence="5" type="ORF">B0181_11305</name>
    <name evidence="6" type="ORF">NCTC10293_01094</name>
    <name evidence="7" type="ORF">NCTC10293_01303</name>
</gene>
<organism evidence="5 8">
    <name type="scientific">Moraxella caviae</name>
    <dbReference type="NCBI Taxonomy" id="34060"/>
    <lineage>
        <taxon>Bacteria</taxon>
        <taxon>Pseudomonadati</taxon>
        <taxon>Pseudomonadota</taxon>
        <taxon>Gammaproteobacteria</taxon>
        <taxon>Moraxellales</taxon>
        <taxon>Moraxellaceae</taxon>
        <taxon>Moraxella</taxon>
    </lineage>
</organism>
<dbReference type="EMBL" id="MUXU01000090">
    <property type="protein sequence ID" value="OOR87050.1"/>
    <property type="molecule type" value="Genomic_DNA"/>
</dbReference>
<evidence type="ECO:0000256" key="3">
    <source>
        <dbReference type="ARBA" id="ARBA00022839"/>
    </source>
</evidence>
<dbReference type="GO" id="GO:0003676">
    <property type="term" value="F:nucleic acid binding"/>
    <property type="evidence" value="ECO:0007669"/>
    <property type="project" value="InterPro"/>
</dbReference>
<keyword evidence="8" id="KW-1185">Reference proteome</keyword>
<evidence type="ECO:0000256" key="1">
    <source>
        <dbReference type="ARBA" id="ARBA00022722"/>
    </source>
</evidence>
<keyword evidence="2 6" id="KW-0378">Hydrolase</keyword>
<dbReference type="PANTHER" id="PTHR30231:SF4">
    <property type="entry name" value="PROTEIN NEN2"/>
    <property type="match status" value="1"/>
</dbReference>
<reference evidence="6 9" key="2">
    <citation type="submission" date="2018-06" db="EMBL/GenBank/DDBJ databases">
        <authorList>
            <consortium name="Pathogen Informatics"/>
            <person name="Doyle S."/>
        </authorList>
    </citation>
    <scope>NUCLEOTIDE SEQUENCE [LARGE SCALE GENOMIC DNA]</scope>
    <source>
        <strain evidence="6 9">NCTC10293</strain>
    </source>
</reference>
<dbReference type="EMBL" id="UGQE01000002">
    <property type="protein sequence ID" value="STZ13520.1"/>
    <property type="molecule type" value="Genomic_DNA"/>
</dbReference>
<dbReference type="SUPFAM" id="SSF53098">
    <property type="entry name" value="Ribonuclease H-like"/>
    <property type="match status" value="1"/>
</dbReference>
<dbReference type="STRING" id="34060.B0181_11305"/>
<evidence type="ECO:0000313" key="6">
    <source>
        <dbReference type="EMBL" id="STZ13520.1"/>
    </source>
</evidence>
<dbReference type="EMBL" id="UGQE01000002">
    <property type="protein sequence ID" value="STZ13725.1"/>
    <property type="molecule type" value="Genomic_DNA"/>
</dbReference>
<protein>
    <submittedName>
        <fullName evidence="6">Probable ATP-dependent helicase dinG homolog</fullName>
        <ecNumber evidence="6">3.6.4.12</ecNumber>
    </submittedName>
</protein>
<keyword evidence="3" id="KW-0269">Exonuclease</keyword>
<dbReference type="PANTHER" id="PTHR30231">
    <property type="entry name" value="DNA POLYMERASE III SUBUNIT EPSILON"/>
    <property type="match status" value="1"/>
</dbReference>
<dbReference type="GO" id="GO:0006259">
    <property type="term" value="P:DNA metabolic process"/>
    <property type="evidence" value="ECO:0007669"/>
    <property type="project" value="UniProtKB-ARBA"/>
</dbReference>
<evidence type="ECO:0000313" key="9">
    <source>
        <dbReference type="Proteomes" id="UP000255279"/>
    </source>
</evidence>
<proteinExistence type="predicted"/>
<dbReference type="GO" id="GO:0008408">
    <property type="term" value="F:3'-5' exonuclease activity"/>
    <property type="evidence" value="ECO:0007669"/>
    <property type="project" value="TreeGrafter"/>
</dbReference>
<dbReference type="Gene3D" id="3.30.420.10">
    <property type="entry name" value="Ribonuclease H-like superfamily/Ribonuclease H"/>
    <property type="match status" value="1"/>
</dbReference>
<dbReference type="InterPro" id="IPR012337">
    <property type="entry name" value="RNaseH-like_sf"/>
</dbReference>
<dbReference type="Proteomes" id="UP000190435">
    <property type="component" value="Unassembled WGS sequence"/>
</dbReference>
<dbReference type="InterPro" id="IPR036397">
    <property type="entry name" value="RNaseH_sf"/>
</dbReference>
<keyword evidence="6" id="KW-0547">Nucleotide-binding</keyword>
<keyword evidence="6" id="KW-0067">ATP-binding</keyword>
<dbReference type="CDD" id="cd06127">
    <property type="entry name" value="DEDDh"/>
    <property type="match status" value="1"/>
</dbReference>
<feature type="domain" description="Exonuclease" evidence="4">
    <location>
        <begin position="26"/>
        <end position="187"/>
    </location>
</feature>
<keyword evidence="1" id="KW-0540">Nuclease</keyword>
<accession>A0A1S9ZUC9</accession>
<dbReference type="SMART" id="SM00479">
    <property type="entry name" value="EXOIII"/>
    <property type="match status" value="1"/>
</dbReference>
<keyword evidence="6" id="KW-0347">Helicase</keyword>
<name>A0A1S9ZUC9_9GAMM</name>
<dbReference type="Proteomes" id="UP000255279">
    <property type="component" value="Unassembled WGS sequence"/>
</dbReference>
<evidence type="ECO:0000259" key="4">
    <source>
        <dbReference type="SMART" id="SM00479"/>
    </source>
</evidence>